<reference evidence="2" key="1">
    <citation type="submission" date="2020-10" db="EMBL/GenBank/DDBJ databases">
        <title>Sequencing the genomes of 1000 actinobacteria strains.</title>
        <authorList>
            <person name="Klenk H.-P."/>
        </authorList>
    </citation>
    <scope>NUCLEOTIDE SEQUENCE</scope>
    <source>
        <strain evidence="2">DSM 46832</strain>
    </source>
</reference>
<proteinExistence type="predicted"/>
<accession>A0A927M448</accession>
<name>A0A927M448_9ACTN</name>
<evidence type="ECO:0000256" key="1">
    <source>
        <dbReference type="SAM" id="MobiDB-lite"/>
    </source>
</evidence>
<organism evidence="2 3">
    <name type="scientific">Plantactinospora soyae</name>
    <dbReference type="NCBI Taxonomy" id="1544732"/>
    <lineage>
        <taxon>Bacteria</taxon>
        <taxon>Bacillati</taxon>
        <taxon>Actinomycetota</taxon>
        <taxon>Actinomycetes</taxon>
        <taxon>Micromonosporales</taxon>
        <taxon>Micromonosporaceae</taxon>
        <taxon>Plantactinospora</taxon>
    </lineage>
</organism>
<feature type="region of interest" description="Disordered" evidence="1">
    <location>
        <begin position="128"/>
        <end position="159"/>
    </location>
</feature>
<evidence type="ECO:0000313" key="2">
    <source>
        <dbReference type="EMBL" id="MBE1487702.1"/>
    </source>
</evidence>
<dbReference type="InterPro" id="IPR047789">
    <property type="entry name" value="CU044_5270-like"/>
</dbReference>
<feature type="region of interest" description="Disordered" evidence="1">
    <location>
        <begin position="365"/>
        <end position="391"/>
    </location>
</feature>
<dbReference type="Proteomes" id="UP000649753">
    <property type="component" value="Unassembled WGS sequence"/>
</dbReference>
<keyword evidence="3" id="KW-1185">Reference proteome</keyword>
<evidence type="ECO:0008006" key="4">
    <source>
        <dbReference type="Google" id="ProtNLM"/>
    </source>
</evidence>
<protein>
    <recommendedName>
        <fullName evidence="4">CU044_5270 family protein</fullName>
    </recommendedName>
</protein>
<dbReference type="NCBIfam" id="NF038083">
    <property type="entry name" value="CU044_5270_fam"/>
    <property type="match status" value="1"/>
</dbReference>
<comment type="caution">
    <text evidence="2">The sequence shown here is derived from an EMBL/GenBank/DDBJ whole genome shotgun (WGS) entry which is preliminary data.</text>
</comment>
<gene>
    <name evidence="2" type="ORF">H4W31_003340</name>
</gene>
<dbReference type="RefSeq" id="WP_192767504.1">
    <property type="nucleotide sequence ID" value="NZ_JADBEB010000001.1"/>
</dbReference>
<sequence>MDELDLLATVRSAPPPTPEVEARGRARLAAVIADETARGIRPHLVRAPRGGRWWQLAVSGALAGGLAAGVAVITLASPDASVPGEAPGTVAAPADVLRDAALVAAAADLAVRDNQFVHVSYLRTAATTVGGPGVPASGGPSSESAGRGSPPAPPGRAVGGSLAWLVDSRQEQWESADAEGDGLLRLSYSAPRPLPGRSLPPAARRFPDIEVRVAACAPDMRAPSYAYLRGLPTGPGQLRTLVDEEVRKTSTPQDLADPVRRGETVWEMLTALARAPAAPAKLRAAVYTLMAEQTDVRLVPHATDAAGRTGVAVARELPTYGTRMELVFDGKTHQYLGSRTVTTAANPHMGYPADTVIESDALLGTDVVDAPPPAGPNAQTADCGDNRPKGE</sequence>
<dbReference type="EMBL" id="JADBEB010000001">
    <property type="protein sequence ID" value="MBE1487702.1"/>
    <property type="molecule type" value="Genomic_DNA"/>
</dbReference>
<feature type="compositionally biased region" description="Low complexity" evidence="1">
    <location>
        <begin position="134"/>
        <end position="159"/>
    </location>
</feature>
<evidence type="ECO:0000313" key="3">
    <source>
        <dbReference type="Proteomes" id="UP000649753"/>
    </source>
</evidence>
<dbReference type="AlphaFoldDB" id="A0A927M448"/>